<feature type="compositionally biased region" description="Polar residues" evidence="1">
    <location>
        <begin position="379"/>
        <end position="399"/>
    </location>
</feature>
<dbReference type="SUPFAM" id="SSF53098">
    <property type="entry name" value="Ribonuclease H-like"/>
    <property type="match status" value="1"/>
</dbReference>
<feature type="compositionally biased region" description="Acidic residues" evidence="1">
    <location>
        <begin position="340"/>
        <end position="350"/>
    </location>
</feature>
<dbReference type="GO" id="GO:0003676">
    <property type="term" value="F:nucleic acid binding"/>
    <property type="evidence" value="ECO:0007669"/>
    <property type="project" value="InterPro"/>
</dbReference>
<accession>A0A1B7LZR7</accession>
<dbReference type="AlphaFoldDB" id="A0A1B7LZR7"/>
<sequence>MSKLSFVALSLQTTHLDPASVSKVSYVKLVDGNITRQDDVPIIPPTSKKRIPDEQTEKSLLPWDEALEKLGMMIGKLPIVSYYRDADKEIFHAASRYLNIELLRLHWLDCRELARHLLPELPDVQLSTVLKTLDLYEDYADSSAVEQTTQIVIELAQRQGATTVAQLWDELYDHPEDFLGLDSTFEGAANSGSSTDDDEAVDAPLAAEALPLAEVAGGSSHSPEDQQPIAPVSSDADLPAATVAEETPDEPVIAQEPLTSRESGEASDTTDAPVASPDEETAADVDQSVVGPPAAASDEMPVFLQEPTQDERTDWQPEPTPVEGTPQHVPELATGSTPIEDPDTDEDPVETAETVTDHDQESAAAPESDDAVFREAVQRSHTNTNHVQSLTLEPSSDQTAPVEEEPLANPETDAATALSEADEQPAFLKEPTVEELEAQDVEPTETEPTAAEQSEQIAMASEERPPDEPQELSDHAEAPSTTASATSPTPLVAPPMSPRREAADASPSETHTVQAIKVSERPRVEEPTARTSNVNQIFGFVGLFLFGVLTIIGVVLVVMAVMLFFTENSLMLETKIAGVILTLAIALLSLLMTNVSYRSFRKK</sequence>
<feature type="compositionally biased region" description="Low complexity" evidence="1">
    <location>
        <begin position="478"/>
        <end position="490"/>
    </location>
</feature>
<evidence type="ECO:0000256" key="1">
    <source>
        <dbReference type="SAM" id="MobiDB-lite"/>
    </source>
</evidence>
<protein>
    <submittedName>
        <fullName evidence="3">Uncharacterized protein</fullName>
    </submittedName>
</protein>
<dbReference type="RefSeq" id="WP_043057775.1">
    <property type="nucleotide sequence ID" value="NZ_LXEY01000017.1"/>
</dbReference>
<evidence type="ECO:0000313" key="4">
    <source>
        <dbReference type="Proteomes" id="UP000078292"/>
    </source>
</evidence>
<dbReference type="InterPro" id="IPR036397">
    <property type="entry name" value="RNaseH_sf"/>
</dbReference>
<dbReference type="STRING" id="1837282.A6F49_09365"/>
<dbReference type="InterPro" id="IPR012337">
    <property type="entry name" value="RNaseH-like_sf"/>
</dbReference>
<name>A0A1B7LZR7_9MICC</name>
<proteinExistence type="predicted"/>
<keyword evidence="4" id="KW-1185">Reference proteome</keyword>
<dbReference type="EMBL" id="LXEY01000017">
    <property type="protein sequence ID" value="OAV61173.1"/>
    <property type="molecule type" value="Genomic_DNA"/>
</dbReference>
<feature type="compositionally biased region" description="Acidic residues" evidence="1">
    <location>
        <begin position="433"/>
        <end position="445"/>
    </location>
</feature>
<dbReference type="Gene3D" id="3.30.420.10">
    <property type="entry name" value="Ribonuclease H-like superfamily/Ribonuclease H"/>
    <property type="match status" value="1"/>
</dbReference>
<feature type="region of interest" description="Disordered" evidence="1">
    <location>
        <begin position="244"/>
        <end position="513"/>
    </location>
</feature>
<feature type="transmembrane region" description="Helical" evidence="2">
    <location>
        <begin position="576"/>
        <end position="597"/>
    </location>
</feature>
<evidence type="ECO:0000256" key="2">
    <source>
        <dbReference type="SAM" id="Phobius"/>
    </source>
</evidence>
<organism evidence="3 4">
    <name type="scientific">Enteractinococcus helveticum</name>
    <dbReference type="NCBI Taxonomy" id="1837282"/>
    <lineage>
        <taxon>Bacteria</taxon>
        <taxon>Bacillati</taxon>
        <taxon>Actinomycetota</taxon>
        <taxon>Actinomycetes</taxon>
        <taxon>Micrococcales</taxon>
        <taxon>Micrococcaceae</taxon>
    </lineage>
</organism>
<gene>
    <name evidence="3" type="ORF">A6F49_09365</name>
</gene>
<feature type="compositionally biased region" description="Basic and acidic residues" evidence="1">
    <location>
        <begin position="461"/>
        <end position="477"/>
    </location>
</feature>
<feature type="compositionally biased region" description="Polar residues" evidence="1">
    <location>
        <begin position="257"/>
        <end position="270"/>
    </location>
</feature>
<keyword evidence="2" id="KW-1133">Transmembrane helix</keyword>
<evidence type="ECO:0000313" key="3">
    <source>
        <dbReference type="EMBL" id="OAV61173.1"/>
    </source>
</evidence>
<comment type="caution">
    <text evidence="3">The sequence shown here is derived from an EMBL/GenBank/DDBJ whole genome shotgun (WGS) entry which is preliminary data.</text>
</comment>
<keyword evidence="2" id="KW-0812">Transmembrane</keyword>
<dbReference type="OrthoDB" id="9820827at2"/>
<keyword evidence="2" id="KW-0472">Membrane</keyword>
<feature type="transmembrane region" description="Helical" evidence="2">
    <location>
        <begin position="537"/>
        <end position="564"/>
    </location>
</feature>
<reference evidence="3 4" key="1">
    <citation type="submission" date="2016-04" db="EMBL/GenBank/DDBJ databases">
        <title>First whole genome shotgun sequence of the bacterium Enteractinococcus sp. strain UASWS1574.</title>
        <authorList>
            <person name="Crovadore J."/>
            <person name="Chablais R."/>
            <person name="Lefort F."/>
        </authorList>
    </citation>
    <scope>NUCLEOTIDE SEQUENCE [LARGE SCALE GENOMIC DNA]</scope>
    <source>
        <strain evidence="3 4">UASWS1574</strain>
    </source>
</reference>
<dbReference type="Proteomes" id="UP000078292">
    <property type="component" value="Unassembled WGS sequence"/>
</dbReference>